<dbReference type="HOGENOM" id="CLU_179486_0_0_1"/>
<gene>
    <name evidence="1" type="ORF">PIIN_11405</name>
</gene>
<reference evidence="1 2" key="1">
    <citation type="journal article" date="2011" name="PLoS Pathog.">
        <title>Endophytic Life Strategies Decoded by Genome and Transcriptome Analyses of the Mutualistic Root Symbiont Piriformospora indica.</title>
        <authorList>
            <person name="Zuccaro A."/>
            <person name="Lahrmann U."/>
            <person name="Guldener U."/>
            <person name="Langen G."/>
            <person name="Pfiffi S."/>
            <person name="Biedenkopf D."/>
            <person name="Wong P."/>
            <person name="Samans B."/>
            <person name="Grimm C."/>
            <person name="Basiewicz M."/>
            <person name="Murat C."/>
            <person name="Martin F."/>
            <person name="Kogel K.H."/>
        </authorList>
    </citation>
    <scope>NUCLEOTIDE SEQUENCE [LARGE SCALE GENOMIC DNA]</scope>
    <source>
        <strain evidence="1 2">DSM 11827</strain>
    </source>
</reference>
<evidence type="ECO:0000313" key="1">
    <source>
        <dbReference type="EMBL" id="CCA77428.1"/>
    </source>
</evidence>
<dbReference type="InParanoid" id="G4U1I5"/>
<name>G4U1I5_SERID</name>
<accession>G4U1I5</accession>
<dbReference type="EMBL" id="CAFZ01001591">
    <property type="protein sequence ID" value="CCA77428.1"/>
    <property type="molecule type" value="Genomic_DNA"/>
</dbReference>
<dbReference type="OrthoDB" id="3135357at2759"/>
<protein>
    <recommendedName>
        <fullName evidence="3">F-box domain-containing protein</fullName>
    </recommendedName>
</protein>
<proteinExistence type="predicted"/>
<dbReference type="AlphaFoldDB" id="G4U1I5"/>
<sequence length="102" mass="11940">MIHLPVEIWRRILFHAIEVPDLFMKDLTPVTEISSAIGYWKSERTRSALRRVCSSWNDFLASYDGRYVQISDIIHGTVPAAQLARALRINLMYCNCEVCYWF</sequence>
<comment type="caution">
    <text evidence="1">The sequence shown here is derived from an EMBL/GenBank/DDBJ whole genome shotgun (WGS) entry which is preliminary data.</text>
</comment>
<keyword evidence="2" id="KW-1185">Reference proteome</keyword>
<evidence type="ECO:0008006" key="3">
    <source>
        <dbReference type="Google" id="ProtNLM"/>
    </source>
</evidence>
<organism evidence="1 2">
    <name type="scientific">Serendipita indica (strain DSM 11827)</name>
    <name type="common">Root endophyte fungus</name>
    <name type="synonym">Piriformospora indica</name>
    <dbReference type="NCBI Taxonomy" id="1109443"/>
    <lineage>
        <taxon>Eukaryota</taxon>
        <taxon>Fungi</taxon>
        <taxon>Dikarya</taxon>
        <taxon>Basidiomycota</taxon>
        <taxon>Agaricomycotina</taxon>
        <taxon>Agaricomycetes</taxon>
        <taxon>Sebacinales</taxon>
        <taxon>Serendipitaceae</taxon>
        <taxon>Serendipita</taxon>
    </lineage>
</organism>
<evidence type="ECO:0000313" key="2">
    <source>
        <dbReference type="Proteomes" id="UP000007148"/>
    </source>
</evidence>
<dbReference type="Proteomes" id="UP000007148">
    <property type="component" value="Unassembled WGS sequence"/>
</dbReference>